<keyword evidence="3" id="KW-1185">Reference proteome</keyword>
<protein>
    <submittedName>
        <fullName evidence="2">VWA domain-containing protein</fullName>
    </submittedName>
</protein>
<reference evidence="2 3" key="1">
    <citation type="submission" date="2022-11" db="EMBL/GenBank/DDBJ databases">
        <title>Viruses from the air-sea interface of a natural surface slick.</title>
        <authorList>
            <person name="Rahlff J."/>
            <person name="Holmfeldt K."/>
        </authorList>
    </citation>
    <scope>NUCLEOTIDE SEQUENCE [LARGE SCALE GENOMIC DNA]</scope>
    <source>
        <strain evidence="2 3">SMS4</strain>
    </source>
</reference>
<dbReference type="Proteomes" id="UP001231109">
    <property type="component" value="Unassembled WGS sequence"/>
</dbReference>
<dbReference type="CDD" id="cd00198">
    <property type="entry name" value="vWFA"/>
    <property type="match status" value="1"/>
</dbReference>
<gene>
    <name evidence="2" type="ORF">ORJ04_19140</name>
</gene>
<dbReference type="EMBL" id="JAPJDZ010000091">
    <property type="protein sequence ID" value="MDP5138069.1"/>
    <property type="molecule type" value="Genomic_DNA"/>
</dbReference>
<proteinExistence type="predicted"/>
<dbReference type="SMART" id="SM00327">
    <property type="entry name" value="VWA"/>
    <property type="match status" value="1"/>
</dbReference>
<evidence type="ECO:0000313" key="3">
    <source>
        <dbReference type="Proteomes" id="UP001231109"/>
    </source>
</evidence>
<sequence length="252" mass="27118">MRTALLLSALCLAGCGPAIEPVAQDTVEETAQQKSYALAATRYDWPAASQNQSLADNLLTQNYYLVFDGSGSMSDSKCASSQEKIDVAKSAINKFIQNIPSTANIGLYVFDHYGAQERVPLGQNRSQLIESVKRVLANGGTPLRSAAEAGYEALTKQAQKQLGYGEYHLVIITDGEASNNEDPEPIVRKILRESPVQIHTIGFCIGEGHSLNIPGQTYYAAASNPAELDAGLAQVLAEADDYNLLDYNGSEN</sequence>
<dbReference type="Pfam" id="PF00092">
    <property type="entry name" value="VWA"/>
    <property type="match status" value="1"/>
</dbReference>
<dbReference type="Gene3D" id="3.40.50.410">
    <property type="entry name" value="von Willebrand factor, type A domain"/>
    <property type="match status" value="1"/>
</dbReference>
<dbReference type="SUPFAM" id="SSF53300">
    <property type="entry name" value="vWA-like"/>
    <property type="match status" value="1"/>
</dbReference>
<evidence type="ECO:0000259" key="1">
    <source>
        <dbReference type="PROSITE" id="PS50234"/>
    </source>
</evidence>
<dbReference type="PROSITE" id="PS50234">
    <property type="entry name" value="VWFA"/>
    <property type="match status" value="1"/>
</dbReference>
<dbReference type="RefSeq" id="WP_305977244.1">
    <property type="nucleotide sequence ID" value="NZ_JAPJDY010000014.1"/>
</dbReference>
<feature type="domain" description="VWFA" evidence="1">
    <location>
        <begin position="62"/>
        <end position="203"/>
    </location>
</feature>
<accession>A0ABT9I3V0</accession>
<organism evidence="2 3">
    <name type="scientific">Rheinheimera baltica</name>
    <dbReference type="NCBI Taxonomy" id="67576"/>
    <lineage>
        <taxon>Bacteria</taxon>
        <taxon>Pseudomonadati</taxon>
        <taxon>Pseudomonadota</taxon>
        <taxon>Gammaproteobacteria</taxon>
        <taxon>Chromatiales</taxon>
        <taxon>Chromatiaceae</taxon>
        <taxon>Rheinheimera</taxon>
    </lineage>
</organism>
<comment type="caution">
    <text evidence="2">The sequence shown here is derived from an EMBL/GenBank/DDBJ whole genome shotgun (WGS) entry which is preliminary data.</text>
</comment>
<evidence type="ECO:0000313" key="2">
    <source>
        <dbReference type="EMBL" id="MDP5138069.1"/>
    </source>
</evidence>
<dbReference type="InterPro" id="IPR036465">
    <property type="entry name" value="vWFA_dom_sf"/>
</dbReference>
<name>A0ABT9I3V0_9GAMM</name>
<dbReference type="InterPro" id="IPR002035">
    <property type="entry name" value="VWF_A"/>
</dbReference>